<dbReference type="PANTHER" id="PTHR23245:SF36">
    <property type="entry name" value="TRNA (GUANINE(37)-N1)-METHYLTRANSFERASE"/>
    <property type="match status" value="1"/>
</dbReference>
<dbReference type="GO" id="GO:0070901">
    <property type="term" value="P:mitochondrial tRNA methylation"/>
    <property type="evidence" value="ECO:0007669"/>
    <property type="project" value="TreeGrafter"/>
</dbReference>
<dbReference type="SUPFAM" id="SSF53335">
    <property type="entry name" value="S-adenosyl-L-methionine-dependent methyltransferases"/>
    <property type="match status" value="1"/>
</dbReference>
<feature type="region of interest" description="Disordered" evidence="6">
    <location>
        <begin position="659"/>
        <end position="750"/>
    </location>
</feature>
<dbReference type="InterPro" id="IPR029063">
    <property type="entry name" value="SAM-dependent_MTases_sf"/>
</dbReference>
<dbReference type="GO" id="GO:0005759">
    <property type="term" value="C:mitochondrial matrix"/>
    <property type="evidence" value="ECO:0007669"/>
    <property type="project" value="TreeGrafter"/>
</dbReference>
<sequence length="750" mass="84856">MFLSRFLPPVNRAMRTLDRAFFKKTIPVTAARIFDATQVHTIKEKILKDLIPFERFNQRYDFNSKLDIETPLLILRPEVQYDDLSTVSKPTQECVRSKILELVPYDLKLEYGDWTYEEIMKAVLPEDVKPLDINNLPRIGPLLHLDAPEPLQEYKRLIAEVICDKERDVQTVFGDPEEEGEATKLGFVNEVLAGPQNYHVELSHQGSSFTFHLNNAKFRDAYFDTKLAAERKRLVDSFKLGQAVADVYTGVGALGVAAAKRGAIVFANAHEEHVYDLLIENRRNNKVKKTLYPKNQSPTKFVQQIVKRLFEKTVDHTTYKKNKLGRLIKNPLKKGDKNLPACISHFVFSDPDQSLHHLNCLKGIYKRREKLLVKDGGYWKVDFPLIHVYAYHEAPKEKKEDAVNDLLQTIGEKVGHNLGQEFLKESHFVKEGPINNLYCITFKLPPPVAFNITEEELQQKYLEMVDIEASKKAAMPKREAIEPGKIRVTRSYIPSRSPEANRYRPSGKPPPTEDGGEEALEPTPFPGAPTQIASSLASPPTNMPAYSSPRVTAPQRTMGYTPLTSFQPRDAGSMAQREPQGPPVDRPLMDRGPPTAPAPGLIRTDAELLKDFARIYKAPKGLPSWKLKIHRKEVRAVWMAKQKRNQQELAYITHGNFNQAQQNNNEQGPGNWGNTRGERRFHSNNSPTQPGYGPHGSAEGVAGSVNGYNTREETSPPRPLIRFHIAANKTPKGGPMIRWHQVDSHPKSAE</sequence>
<feature type="region of interest" description="Disordered" evidence="6">
    <location>
        <begin position="476"/>
        <end position="601"/>
    </location>
</feature>
<protein>
    <recommendedName>
        <fullName evidence="7">SAM-dependent methyltransferase TRM5/TYW2-type domain-containing protein</fullName>
    </recommendedName>
</protein>
<dbReference type="GO" id="GO:0002939">
    <property type="term" value="P:tRNA N1-guanine methylation"/>
    <property type="evidence" value="ECO:0007669"/>
    <property type="project" value="TreeGrafter"/>
</dbReference>
<dbReference type="PROSITE" id="PS51684">
    <property type="entry name" value="SAM_MT_TRM5_TYW2"/>
    <property type="match status" value="1"/>
</dbReference>
<keyword evidence="5" id="KW-0819">tRNA processing</keyword>
<dbReference type="STRING" id="1336337.A0A3N4JSL2"/>
<proteinExistence type="predicted"/>
<dbReference type="EMBL" id="ML120383">
    <property type="protein sequence ID" value="RPA99998.1"/>
    <property type="molecule type" value="Genomic_DNA"/>
</dbReference>
<keyword evidence="9" id="KW-1185">Reference proteome</keyword>
<keyword evidence="4" id="KW-0949">S-adenosyl-L-methionine</keyword>
<dbReference type="PANTHER" id="PTHR23245">
    <property type="entry name" value="TRNA METHYLTRANSFERASE"/>
    <property type="match status" value="1"/>
</dbReference>
<dbReference type="GO" id="GO:0008175">
    <property type="term" value="F:tRNA methyltransferase activity"/>
    <property type="evidence" value="ECO:0007669"/>
    <property type="project" value="TreeGrafter"/>
</dbReference>
<dbReference type="Gene3D" id="3.40.50.150">
    <property type="entry name" value="Vaccinia Virus protein VP39"/>
    <property type="match status" value="1"/>
</dbReference>
<dbReference type="Proteomes" id="UP000276215">
    <property type="component" value="Unassembled WGS sequence"/>
</dbReference>
<evidence type="ECO:0000256" key="4">
    <source>
        <dbReference type="ARBA" id="ARBA00022691"/>
    </source>
</evidence>
<evidence type="ECO:0000313" key="9">
    <source>
        <dbReference type="Proteomes" id="UP000276215"/>
    </source>
</evidence>
<evidence type="ECO:0000256" key="6">
    <source>
        <dbReference type="SAM" id="MobiDB-lite"/>
    </source>
</evidence>
<organism evidence="8 9">
    <name type="scientific">Choiromyces venosus 120613-1</name>
    <dbReference type="NCBI Taxonomy" id="1336337"/>
    <lineage>
        <taxon>Eukaryota</taxon>
        <taxon>Fungi</taxon>
        <taxon>Dikarya</taxon>
        <taxon>Ascomycota</taxon>
        <taxon>Pezizomycotina</taxon>
        <taxon>Pezizomycetes</taxon>
        <taxon>Pezizales</taxon>
        <taxon>Tuberaceae</taxon>
        <taxon>Choiromyces</taxon>
    </lineage>
</organism>
<evidence type="ECO:0000259" key="7">
    <source>
        <dbReference type="PROSITE" id="PS51684"/>
    </source>
</evidence>
<dbReference type="InterPro" id="IPR030382">
    <property type="entry name" value="MeTrfase_TRM5/TYW2"/>
</dbReference>
<dbReference type="Pfam" id="PF02475">
    <property type="entry name" value="TRM5-TYW2_MTfase"/>
    <property type="match status" value="1"/>
</dbReference>
<dbReference type="InterPro" id="IPR056743">
    <property type="entry name" value="TRM5-TYW2-like_MTfase"/>
</dbReference>
<feature type="compositionally biased region" description="Basic and acidic residues" evidence="6">
    <location>
        <begin position="740"/>
        <end position="750"/>
    </location>
</feature>
<accession>A0A3N4JSL2</accession>
<dbReference type="OrthoDB" id="408788at2759"/>
<feature type="compositionally biased region" description="Polar residues" evidence="6">
    <location>
        <begin position="531"/>
        <end position="540"/>
    </location>
</feature>
<keyword evidence="3" id="KW-0808">Transferase</keyword>
<evidence type="ECO:0000256" key="5">
    <source>
        <dbReference type="ARBA" id="ARBA00022694"/>
    </source>
</evidence>
<keyword evidence="1" id="KW-0963">Cytoplasm</keyword>
<dbReference type="AlphaFoldDB" id="A0A3N4JSL2"/>
<gene>
    <name evidence="8" type="ORF">L873DRAFT_1737323</name>
</gene>
<feature type="compositionally biased region" description="Basic and acidic residues" evidence="6">
    <location>
        <begin position="476"/>
        <end position="485"/>
    </location>
</feature>
<evidence type="ECO:0000256" key="3">
    <source>
        <dbReference type="ARBA" id="ARBA00022679"/>
    </source>
</evidence>
<dbReference type="Gene3D" id="3.30.300.110">
    <property type="entry name" value="Met-10+ protein-like domains"/>
    <property type="match status" value="1"/>
</dbReference>
<evidence type="ECO:0000313" key="8">
    <source>
        <dbReference type="EMBL" id="RPA99998.1"/>
    </source>
</evidence>
<feature type="compositionally biased region" description="Low complexity" evidence="6">
    <location>
        <begin position="659"/>
        <end position="674"/>
    </location>
</feature>
<name>A0A3N4JSL2_9PEZI</name>
<feature type="domain" description="SAM-dependent methyltransferase TRM5/TYW2-type" evidence="7">
    <location>
        <begin position="136"/>
        <end position="446"/>
    </location>
</feature>
<keyword evidence="2" id="KW-0489">Methyltransferase</keyword>
<reference evidence="8 9" key="1">
    <citation type="journal article" date="2018" name="Nat. Ecol. Evol.">
        <title>Pezizomycetes genomes reveal the molecular basis of ectomycorrhizal truffle lifestyle.</title>
        <authorList>
            <person name="Murat C."/>
            <person name="Payen T."/>
            <person name="Noel B."/>
            <person name="Kuo A."/>
            <person name="Morin E."/>
            <person name="Chen J."/>
            <person name="Kohler A."/>
            <person name="Krizsan K."/>
            <person name="Balestrini R."/>
            <person name="Da Silva C."/>
            <person name="Montanini B."/>
            <person name="Hainaut M."/>
            <person name="Levati E."/>
            <person name="Barry K.W."/>
            <person name="Belfiori B."/>
            <person name="Cichocki N."/>
            <person name="Clum A."/>
            <person name="Dockter R.B."/>
            <person name="Fauchery L."/>
            <person name="Guy J."/>
            <person name="Iotti M."/>
            <person name="Le Tacon F."/>
            <person name="Lindquist E.A."/>
            <person name="Lipzen A."/>
            <person name="Malagnac F."/>
            <person name="Mello A."/>
            <person name="Molinier V."/>
            <person name="Miyauchi S."/>
            <person name="Poulain J."/>
            <person name="Riccioni C."/>
            <person name="Rubini A."/>
            <person name="Sitrit Y."/>
            <person name="Splivallo R."/>
            <person name="Traeger S."/>
            <person name="Wang M."/>
            <person name="Zifcakova L."/>
            <person name="Wipf D."/>
            <person name="Zambonelli A."/>
            <person name="Paolocci F."/>
            <person name="Nowrousian M."/>
            <person name="Ottonello S."/>
            <person name="Baldrian P."/>
            <person name="Spatafora J.W."/>
            <person name="Henrissat B."/>
            <person name="Nagy L.G."/>
            <person name="Aury J.M."/>
            <person name="Wincker P."/>
            <person name="Grigoriev I.V."/>
            <person name="Bonfante P."/>
            <person name="Martin F.M."/>
        </authorList>
    </citation>
    <scope>NUCLEOTIDE SEQUENCE [LARGE SCALE GENOMIC DNA]</scope>
    <source>
        <strain evidence="8 9">120613-1</strain>
    </source>
</reference>
<evidence type="ECO:0000256" key="2">
    <source>
        <dbReference type="ARBA" id="ARBA00022603"/>
    </source>
</evidence>
<evidence type="ECO:0000256" key="1">
    <source>
        <dbReference type="ARBA" id="ARBA00022490"/>
    </source>
</evidence>